<accession>A2F0W4</accession>
<dbReference type="Proteomes" id="UP000001542">
    <property type="component" value="Unassembled WGS sequence"/>
</dbReference>
<keyword evidence="2" id="KW-1185">Reference proteome</keyword>
<dbReference type="VEuPathDB" id="TrichDB:TVAG_490270"/>
<proteinExistence type="predicted"/>
<dbReference type="KEGG" id="tva:4759265"/>
<evidence type="ECO:0000313" key="1">
    <source>
        <dbReference type="EMBL" id="EAY01439.1"/>
    </source>
</evidence>
<reference evidence="1" key="2">
    <citation type="journal article" date="2007" name="Science">
        <title>Draft genome sequence of the sexually transmitted pathogen Trichomonas vaginalis.</title>
        <authorList>
            <person name="Carlton J.M."/>
            <person name="Hirt R.P."/>
            <person name="Silva J.C."/>
            <person name="Delcher A.L."/>
            <person name="Schatz M."/>
            <person name="Zhao Q."/>
            <person name="Wortman J.R."/>
            <person name="Bidwell S.L."/>
            <person name="Alsmark U.C.M."/>
            <person name="Besteiro S."/>
            <person name="Sicheritz-Ponten T."/>
            <person name="Noel C.J."/>
            <person name="Dacks J.B."/>
            <person name="Foster P.G."/>
            <person name="Simillion C."/>
            <person name="Van de Peer Y."/>
            <person name="Miranda-Saavedra D."/>
            <person name="Barton G.J."/>
            <person name="Westrop G.D."/>
            <person name="Mueller S."/>
            <person name="Dessi D."/>
            <person name="Fiori P.L."/>
            <person name="Ren Q."/>
            <person name="Paulsen I."/>
            <person name="Zhang H."/>
            <person name="Bastida-Corcuera F.D."/>
            <person name="Simoes-Barbosa A."/>
            <person name="Brown M.T."/>
            <person name="Hayes R.D."/>
            <person name="Mukherjee M."/>
            <person name="Okumura C.Y."/>
            <person name="Schneider R."/>
            <person name="Smith A.J."/>
            <person name="Vanacova S."/>
            <person name="Villalvazo M."/>
            <person name="Haas B.J."/>
            <person name="Pertea M."/>
            <person name="Feldblyum T.V."/>
            <person name="Utterback T.R."/>
            <person name="Shu C.L."/>
            <person name="Osoegawa K."/>
            <person name="de Jong P.J."/>
            <person name="Hrdy I."/>
            <person name="Horvathova L."/>
            <person name="Zubacova Z."/>
            <person name="Dolezal P."/>
            <person name="Malik S.B."/>
            <person name="Logsdon J.M. Jr."/>
            <person name="Henze K."/>
            <person name="Gupta A."/>
            <person name="Wang C.C."/>
            <person name="Dunne R.L."/>
            <person name="Upcroft J.A."/>
            <person name="Upcroft P."/>
            <person name="White O."/>
            <person name="Salzberg S.L."/>
            <person name="Tang P."/>
            <person name="Chiu C.-H."/>
            <person name="Lee Y.-S."/>
            <person name="Embley T.M."/>
            <person name="Coombs G.H."/>
            <person name="Mottram J.C."/>
            <person name="Tachezy J."/>
            <person name="Fraser-Liggett C.M."/>
            <person name="Johnson P.J."/>
        </authorList>
    </citation>
    <scope>NUCLEOTIDE SEQUENCE [LARGE SCALE GENOMIC DNA]</scope>
    <source>
        <strain evidence="1">G3</strain>
    </source>
</reference>
<dbReference type="AlphaFoldDB" id="A2F0W4"/>
<gene>
    <name evidence="1" type="ORF">TVAG_490270</name>
</gene>
<dbReference type="VEuPathDB" id="TrichDB:TVAGG3_0532790"/>
<protein>
    <submittedName>
        <fullName evidence="1">Uncharacterized protein</fullName>
    </submittedName>
</protein>
<organism evidence="1 2">
    <name type="scientific">Trichomonas vaginalis (strain ATCC PRA-98 / G3)</name>
    <dbReference type="NCBI Taxonomy" id="412133"/>
    <lineage>
        <taxon>Eukaryota</taxon>
        <taxon>Metamonada</taxon>
        <taxon>Parabasalia</taxon>
        <taxon>Trichomonadida</taxon>
        <taxon>Trichomonadidae</taxon>
        <taxon>Trichomonas</taxon>
    </lineage>
</organism>
<dbReference type="EMBL" id="DS113567">
    <property type="protein sequence ID" value="EAY01439.1"/>
    <property type="molecule type" value="Genomic_DNA"/>
</dbReference>
<dbReference type="InParanoid" id="A2F0W4"/>
<evidence type="ECO:0000313" key="2">
    <source>
        <dbReference type="Proteomes" id="UP000001542"/>
    </source>
</evidence>
<sequence length="312" mass="36228">MSSEMCSLAQQILESVTPFYEDLIKTGNLCSQAFETLVQISKKIISFETKFVKSSVQSLNSIVDLFNSEPELRDLYKILDENIPTPADFQKIAKSKSHKPFLDALSSKNVDLKFWFSFPYTYIATWTVFWKQILEIIPVDDSCYSIYQHCLLDLNKIEFESQHARIAQQFKDKLTKLFKLSDKQKVFIPKNSPLLWLVPGYHVCKPSNIKADLFIFEDRVVLCREDNLLISSKLLNTWIVKSPMHPAQLNIVDVLGTKQSFAFQPETENDAIALWKTWDSIATWCPSDWSMFQPIIIDPNEKDEIEWETVYK</sequence>
<dbReference type="RefSeq" id="XP_001314143.1">
    <property type="nucleotide sequence ID" value="XM_001314132.1"/>
</dbReference>
<name>A2F0W4_TRIV3</name>
<reference evidence="1" key="1">
    <citation type="submission" date="2006-10" db="EMBL/GenBank/DDBJ databases">
        <authorList>
            <person name="Amadeo P."/>
            <person name="Zhao Q."/>
            <person name="Wortman J."/>
            <person name="Fraser-Liggett C."/>
            <person name="Carlton J."/>
        </authorList>
    </citation>
    <scope>NUCLEOTIDE SEQUENCE</scope>
    <source>
        <strain evidence="1">G3</strain>
    </source>
</reference>